<evidence type="ECO:0000256" key="1">
    <source>
        <dbReference type="SAM" id="MobiDB-lite"/>
    </source>
</evidence>
<reference evidence="2 3" key="2">
    <citation type="submission" date="2018-11" db="EMBL/GenBank/DDBJ databases">
        <authorList>
            <consortium name="Pathogen Informatics"/>
        </authorList>
    </citation>
    <scope>NUCLEOTIDE SEQUENCE [LARGE SCALE GENOMIC DNA]</scope>
</reference>
<gene>
    <name evidence="2" type="ORF">BPAG_LOCUS1026</name>
</gene>
<proteinExistence type="predicted"/>
<accession>A0A158PQ57</accession>
<protein>
    <submittedName>
        <fullName evidence="4">PAX transactivation activation domain-interacting protein</fullName>
    </submittedName>
</protein>
<reference evidence="4" key="1">
    <citation type="submission" date="2016-04" db="UniProtKB">
        <authorList>
            <consortium name="WormBaseParasite"/>
        </authorList>
    </citation>
    <scope>IDENTIFICATION</scope>
</reference>
<dbReference type="Proteomes" id="UP000278627">
    <property type="component" value="Unassembled WGS sequence"/>
</dbReference>
<dbReference type="EMBL" id="UZAD01000064">
    <property type="protein sequence ID" value="VDN82212.1"/>
    <property type="molecule type" value="Genomic_DNA"/>
</dbReference>
<name>A0A158PQ57_BRUPA</name>
<sequence>MTNLLETLVPYSLGVSVQSTILQENETFMRILLACLPLLVVSYMVIKQGNEQLTSSPKFYERNEPCKLLFDHSVFMRIFLNMVVRGESVFTSWKYVIEMRNVTTPGSGSNSSSFVNEAPSPLGHLDPHRLRDMVIDKQAACQTQIESPYKQPYWTPSPADPSHSPSSNIRSAPTNSNSPVTPIMQPPRLPGAMRDSALLSPSATRTSVQQQPVGMCLPVRSPMGSPNGMHPSPAPFMSRPSSNASPSLYMQPSQTPVHYQANLQSPAGMVPSSHVPPSSPCAPYLSRIPTVGPQQQQYSCHAQMQQPQWTGQQAQQHFGSGAMHRIMVQRVPYSG</sequence>
<organism evidence="4">
    <name type="scientific">Brugia pahangi</name>
    <name type="common">Filarial nematode worm</name>
    <dbReference type="NCBI Taxonomy" id="6280"/>
    <lineage>
        <taxon>Eukaryota</taxon>
        <taxon>Metazoa</taxon>
        <taxon>Ecdysozoa</taxon>
        <taxon>Nematoda</taxon>
        <taxon>Chromadorea</taxon>
        <taxon>Rhabditida</taxon>
        <taxon>Spirurina</taxon>
        <taxon>Spiruromorpha</taxon>
        <taxon>Filarioidea</taxon>
        <taxon>Onchocercidae</taxon>
        <taxon>Brugia</taxon>
    </lineage>
</organism>
<feature type="compositionally biased region" description="Polar residues" evidence="1">
    <location>
        <begin position="168"/>
        <end position="180"/>
    </location>
</feature>
<feature type="region of interest" description="Disordered" evidence="1">
    <location>
        <begin position="149"/>
        <end position="195"/>
    </location>
</feature>
<dbReference type="WBParaSite" id="BPAG_0000102501-mRNA-1">
    <property type="protein sequence ID" value="BPAG_0000102501-mRNA-1"/>
    <property type="gene ID" value="BPAG_0000102501"/>
</dbReference>
<evidence type="ECO:0000313" key="3">
    <source>
        <dbReference type="Proteomes" id="UP000278627"/>
    </source>
</evidence>
<keyword evidence="3" id="KW-1185">Reference proteome</keyword>
<feature type="compositionally biased region" description="Low complexity" evidence="1">
    <location>
        <begin position="156"/>
        <end position="167"/>
    </location>
</feature>
<evidence type="ECO:0000313" key="2">
    <source>
        <dbReference type="EMBL" id="VDN82212.1"/>
    </source>
</evidence>
<evidence type="ECO:0000313" key="4">
    <source>
        <dbReference type="WBParaSite" id="BPAG_0000102501-mRNA-1"/>
    </source>
</evidence>
<dbReference type="AlphaFoldDB" id="A0A158PQ57"/>